<dbReference type="Proteomes" id="UP001190336">
    <property type="component" value="Chromosome"/>
</dbReference>
<evidence type="ECO:0000313" key="4">
    <source>
        <dbReference type="EMBL" id="CAJ1506388.1"/>
    </source>
</evidence>
<evidence type="ECO:0000256" key="1">
    <source>
        <dbReference type="ARBA" id="ARBA00009437"/>
    </source>
</evidence>
<dbReference type="PANTHER" id="PTHR30537:SF32">
    <property type="entry name" value="HTH-TYPE TRANSCRIPTIONAL REGULATOR DSDC"/>
    <property type="match status" value="1"/>
</dbReference>
<dbReference type="EMBL" id="OY726394">
    <property type="protein sequence ID" value="CAJ1506388.1"/>
    <property type="molecule type" value="Genomic_DNA"/>
</dbReference>
<dbReference type="InterPro" id="IPR000847">
    <property type="entry name" value="LysR_HTH_N"/>
</dbReference>
<accession>A0ABN9NHE5</accession>
<protein>
    <submittedName>
        <fullName evidence="4">TniQ family protein</fullName>
    </submittedName>
</protein>
<dbReference type="InterPro" id="IPR009492">
    <property type="entry name" value="TniQ"/>
</dbReference>
<dbReference type="PROSITE" id="PS50931">
    <property type="entry name" value="HTH_LYSR"/>
    <property type="match status" value="1"/>
</dbReference>
<dbReference type="InterPro" id="IPR036388">
    <property type="entry name" value="WH-like_DNA-bd_sf"/>
</dbReference>
<feature type="domain" description="HTH lysR-type" evidence="3">
    <location>
        <begin position="795"/>
        <end position="852"/>
    </location>
</feature>
<name>A0ABN9NHE5_9MYCO</name>
<evidence type="ECO:0000259" key="3">
    <source>
        <dbReference type="PROSITE" id="PS50931"/>
    </source>
</evidence>
<gene>
    <name evidence="4" type="ORF">MU0083_003933</name>
</gene>
<feature type="compositionally biased region" description="Polar residues" evidence="2">
    <location>
        <begin position="864"/>
        <end position="875"/>
    </location>
</feature>
<proteinExistence type="inferred from homology"/>
<dbReference type="SUPFAM" id="SSF46785">
    <property type="entry name" value="Winged helix' DNA-binding domain"/>
    <property type="match status" value="1"/>
</dbReference>
<keyword evidence="5" id="KW-1185">Reference proteome</keyword>
<dbReference type="PANTHER" id="PTHR30537">
    <property type="entry name" value="HTH-TYPE TRANSCRIPTIONAL REGULATOR"/>
    <property type="match status" value="1"/>
</dbReference>
<reference evidence="4 5" key="1">
    <citation type="submission" date="2023-08" db="EMBL/GenBank/DDBJ databases">
        <authorList>
            <person name="Folkvardsen B D."/>
            <person name="Norman A."/>
        </authorList>
    </citation>
    <scope>NUCLEOTIDE SEQUENCE [LARGE SCALE GENOMIC DNA]</scope>
    <source>
        <strain evidence="4 5">Mu0083</strain>
    </source>
</reference>
<dbReference type="Gene3D" id="1.10.10.10">
    <property type="entry name" value="Winged helix-like DNA-binding domain superfamily/Winged helix DNA-binding domain"/>
    <property type="match status" value="1"/>
</dbReference>
<organism evidence="4 5">
    <name type="scientific">[Mycobacterium] kokjensenii</name>
    <dbReference type="NCBI Taxonomy" id="3064287"/>
    <lineage>
        <taxon>Bacteria</taxon>
        <taxon>Bacillati</taxon>
        <taxon>Actinomycetota</taxon>
        <taxon>Actinomycetes</taxon>
        <taxon>Mycobacteriales</taxon>
        <taxon>Mycobacteriaceae</taxon>
        <taxon>Mycolicibacter</taxon>
    </lineage>
</organism>
<sequence>MSAVRTLPVRLAPIHGEALDSWLEAVSHRTQSAFGDLLSAVGLDASRCERRGPWIVQLSAAAGARITEATGISREQLDLMTLSRYSGAALRINTDAGTLNRAFPWSAGYSSRFCPMCLAQTGGRWQLAWRLGWTFACTKHRCLLADACPRCGTAQRRRTHINDVIPQPGHCGQPSGEAVGRGADRCHADLTTVPATEFDADDHPVVRAQLLVNAVIDSETGDFGVYQAVPQARLAVLADIRAIAGRALAYATPRELSTVLPADLAAAHREASARAQLPTRRRAQPTVRPALAAPAWSAMTAAGVVVALQVLEAPDVATAGDRLRWLVASSRDRGFVVTGTRLGWGRRTSAVLAGVQLAALGPMLKVSDQLRYRVGAPMPAVPECESAPTCRLPGVLWAEWSLRLAHPTCHQRYLAPALSVALLLVGSKLNLSAAARLIGSRVNSSAVSRVLQLLEKHPQWTDIRAALLRMASYVRDHDIPIDYARRRRLDYAALLPDDAWARICRSTATPGARPARARIARCYMFERISGLPASIAPWAVDEEGFRTQVADFPQYLTPELATALDTNAREYLVGCGIEIEPLTWHPPTSFLDGLDLPGADPSVLSIDALHGAVAAAGKRKLGTAATELGTSLDVVRHLLATSPAPRQAPPDGVRLAANHNRAYARLKAAVPRDRFIELYEHEGMSLGAIARAFGVSRQIASRLAHDYQIVLRARCLPPIGRDWLYDQYVVRGRALSDIGRDIGMSAANVARWAKIHAIPMRGRGARSQSAAIAAQRFAATAPALIRPALTGIRGWERLQRFAAASDYANLSIAAADLGVATCTLNNQINQIERELGVTLLVRAWHERPMRLTEEGARVLQAVRNHQQSGSATDSQDAAPAALGPVAARARSGS</sequence>
<dbReference type="InterPro" id="IPR036390">
    <property type="entry name" value="WH_DNA-bd_sf"/>
</dbReference>
<dbReference type="Pfam" id="PF00126">
    <property type="entry name" value="HTH_1"/>
    <property type="match status" value="1"/>
</dbReference>
<dbReference type="RefSeq" id="WP_308474574.1">
    <property type="nucleotide sequence ID" value="NZ_OY726394.1"/>
</dbReference>
<comment type="similarity">
    <text evidence="1">Belongs to the LysR transcriptional regulatory family.</text>
</comment>
<evidence type="ECO:0000313" key="5">
    <source>
        <dbReference type="Proteomes" id="UP001190336"/>
    </source>
</evidence>
<dbReference type="Pfam" id="PF06527">
    <property type="entry name" value="TniQ"/>
    <property type="match status" value="1"/>
</dbReference>
<evidence type="ECO:0000256" key="2">
    <source>
        <dbReference type="SAM" id="MobiDB-lite"/>
    </source>
</evidence>
<feature type="region of interest" description="Disordered" evidence="2">
    <location>
        <begin position="864"/>
        <end position="893"/>
    </location>
</feature>
<dbReference type="InterPro" id="IPR058163">
    <property type="entry name" value="LysR-type_TF_proteobact-type"/>
</dbReference>
<feature type="compositionally biased region" description="Low complexity" evidence="2">
    <location>
        <begin position="877"/>
        <end position="893"/>
    </location>
</feature>